<gene>
    <name evidence="2" type="ORF">N7493_004817</name>
</gene>
<reference evidence="2" key="2">
    <citation type="submission" date="2023-01" db="EMBL/GenBank/DDBJ databases">
        <authorList>
            <person name="Petersen C."/>
        </authorList>
    </citation>
    <scope>NUCLEOTIDE SEQUENCE</scope>
    <source>
        <strain evidence="2">IBT 17514</strain>
    </source>
</reference>
<evidence type="ECO:0000256" key="1">
    <source>
        <dbReference type="SAM" id="MobiDB-lite"/>
    </source>
</evidence>
<organism evidence="2 3">
    <name type="scientific">Penicillium malachiteum</name>
    <dbReference type="NCBI Taxonomy" id="1324776"/>
    <lineage>
        <taxon>Eukaryota</taxon>
        <taxon>Fungi</taxon>
        <taxon>Dikarya</taxon>
        <taxon>Ascomycota</taxon>
        <taxon>Pezizomycotina</taxon>
        <taxon>Eurotiomycetes</taxon>
        <taxon>Eurotiomycetidae</taxon>
        <taxon>Eurotiales</taxon>
        <taxon>Aspergillaceae</taxon>
        <taxon>Penicillium</taxon>
    </lineage>
</organism>
<protein>
    <submittedName>
        <fullName evidence="2">Uncharacterized protein</fullName>
    </submittedName>
</protein>
<evidence type="ECO:0000313" key="3">
    <source>
        <dbReference type="Proteomes" id="UP001215712"/>
    </source>
</evidence>
<keyword evidence="3" id="KW-1185">Reference proteome</keyword>
<feature type="region of interest" description="Disordered" evidence="1">
    <location>
        <begin position="399"/>
        <end position="424"/>
    </location>
</feature>
<proteinExistence type="predicted"/>
<reference evidence="2" key="1">
    <citation type="journal article" date="2023" name="IMA Fungus">
        <title>Comparative genomic study of the Penicillium genus elucidates a diverse pangenome and 15 lateral gene transfer events.</title>
        <authorList>
            <person name="Petersen C."/>
            <person name="Sorensen T."/>
            <person name="Nielsen M.R."/>
            <person name="Sondergaard T.E."/>
            <person name="Sorensen J.L."/>
            <person name="Fitzpatrick D.A."/>
            <person name="Frisvad J.C."/>
            <person name="Nielsen K.L."/>
        </authorList>
    </citation>
    <scope>NUCLEOTIDE SEQUENCE</scope>
    <source>
        <strain evidence="2">IBT 17514</strain>
    </source>
</reference>
<dbReference type="EMBL" id="JAQJAN010000005">
    <property type="protein sequence ID" value="KAJ5728487.1"/>
    <property type="molecule type" value="Genomic_DNA"/>
</dbReference>
<comment type="caution">
    <text evidence="2">The sequence shown here is derived from an EMBL/GenBank/DDBJ whole genome shotgun (WGS) entry which is preliminary data.</text>
</comment>
<evidence type="ECO:0000313" key="2">
    <source>
        <dbReference type="EMBL" id="KAJ5728487.1"/>
    </source>
</evidence>
<accession>A0AAD6MXL5</accession>
<name>A0AAD6MXL5_9EURO</name>
<sequence>MDYVTDSRDKEYWRAYVGQTSSLAERIPQHCRAIQKGKLSSLHYWMICDPTARGYRFANFIRLWSFQVTFPQNTDKDVVNGFENILETCFTCVFQTLSPSILDLFGLRPEGNCSNVGLNIVPPLVQGIELAPTVRGDFTKYLEASDDPEIRDYNQNRSVGKKKENVPWTPYREDQGSIVLQDWLRQVSNSILESNICKSGDLAIPFGTTKASVGIVFDSIPCHVDGGKAPVPFGLKITGFTESNSLIWASNLQRYRVVLDTFIDSKIWLRLGVSGDTIERMFVRSPAPLVRMWASKGLAAQELGALFRFVNSIIGLKLFPAFYQSTLTLLLIIRGWDDGRSGNAQPLSPEMEKLDPTLKIWLSRLGFTKDRDILRLTQYSGGSVRFGLLALTHAVRQQAGRNGGSGGQRIPRSRQQNRGAIPRETMQGVRSLLKEVQEAQVHCGEIGSHAAPQYIQGARSMNSSEGNISRNTLPKMKMQEEAQEAKFSSEELSSHDALLKSDKLDSDDFNEDLVSEDILDDALVKGSIMVEPYVPEQLAAVLRRKTEVNKLSWRKSLELMIGYQFKGHVSSYSFCIYYVLFYIHKAPPECKSFFVKAELAPPGKHHSNVYAIMADENDPGARFALRITIYDGNGEEIFFFQFSTSHTWKGIAIANPFVDTFSGDSMEMISQRKRRYLYVHERIKDISVELKPFISGAYRNDSGEVVKRVKTSKETPSDNGNWSTASG</sequence>
<dbReference type="Proteomes" id="UP001215712">
    <property type="component" value="Unassembled WGS sequence"/>
</dbReference>
<dbReference type="AlphaFoldDB" id="A0AAD6MXL5"/>